<comment type="caution">
    <text evidence="2">The sequence shown here is derived from an EMBL/GenBank/DDBJ whole genome shotgun (WGS) entry which is preliminary data.</text>
</comment>
<organism evidence="2 3">
    <name type="scientific">Winogradskyella luteola</name>
    <dbReference type="NCBI Taxonomy" id="2828330"/>
    <lineage>
        <taxon>Bacteria</taxon>
        <taxon>Pseudomonadati</taxon>
        <taxon>Bacteroidota</taxon>
        <taxon>Flavobacteriia</taxon>
        <taxon>Flavobacteriales</taxon>
        <taxon>Flavobacteriaceae</taxon>
        <taxon>Winogradskyella</taxon>
    </lineage>
</organism>
<dbReference type="PANTHER" id="PTHR32305">
    <property type="match status" value="1"/>
</dbReference>
<protein>
    <submittedName>
        <fullName evidence="2">RHS repeat-associated core domain-containing protein</fullName>
    </submittedName>
</protein>
<reference evidence="2" key="1">
    <citation type="submission" date="2021-04" db="EMBL/GenBank/DDBJ databases">
        <authorList>
            <person name="Pira H."/>
            <person name="Risdian C."/>
            <person name="Wink J."/>
        </authorList>
    </citation>
    <scope>NUCLEOTIDE SEQUENCE</scope>
    <source>
        <strain evidence="2">WHY3</strain>
    </source>
</reference>
<keyword evidence="3" id="KW-1185">Reference proteome</keyword>
<gene>
    <name evidence="2" type="ORF">KCG49_15830</name>
</gene>
<dbReference type="EMBL" id="JAGSPD010000020">
    <property type="protein sequence ID" value="MBV7270659.1"/>
    <property type="molecule type" value="Genomic_DNA"/>
</dbReference>
<accession>A0A9X1FBH6</accession>
<proteinExistence type="predicted"/>
<dbReference type="AlphaFoldDB" id="A0A9X1FBH6"/>
<sequence>MVSANVNPVASRFKYNGKELEEALGYDMHEYEARHYDAALGRFVTIDPLAEDYSFQSTYAYAVNDPIRFIDKLGMGPADHYYDEDGNYLGSDNRATDNKRAISRADYYDVITQDTTQEDKYMQLDSKSKIIENKITSAQVNDLWENSNAEVPIGGTDADGNVRKEQAGLIVFDFENAEIRMNVQPDDGNNFKSSDNFVGRVDGKPTSKGTLIVGQIHTHPNNSGDGGLSFHRDPTTSGATGDRSFSNRLGGIPVFQLDTNFLDVENGSSASSVNNLRTNRQARSGSFNLGYEALNQLNKIKL</sequence>
<dbReference type="NCBIfam" id="TIGR03696">
    <property type="entry name" value="Rhs_assc_core"/>
    <property type="match status" value="1"/>
</dbReference>
<feature type="region of interest" description="Disordered" evidence="1">
    <location>
        <begin position="220"/>
        <end position="244"/>
    </location>
</feature>
<name>A0A9X1FBH6_9FLAO</name>
<dbReference type="Proteomes" id="UP001138894">
    <property type="component" value="Unassembled WGS sequence"/>
</dbReference>
<dbReference type="InterPro" id="IPR050708">
    <property type="entry name" value="T6SS_VgrG/RHS"/>
</dbReference>
<evidence type="ECO:0000256" key="1">
    <source>
        <dbReference type="SAM" id="MobiDB-lite"/>
    </source>
</evidence>
<evidence type="ECO:0000313" key="2">
    <source>
        <dbReference type="EMBL" id="MBV7270659.1"/>
    </source>
</evidence>
<dbReference type="InterPro" id="IPR022385">
    <property type="entry name" value="Rhs_assc_core"/>
</dbReference>
<evidence type="ECO:0000313" key="3">
    <source>
        <dbReference type="Proteomes" id="UP001138894"/>
    </source>
</evidence>
<dbReference type="PANTHER" id="PTHR32305:SF15">
    <property type="entry name" value="PROTEIN RHSA-RELATED"/>
    <property type="match status" value="1"/>
</dbReference>
<feature type="compositionally biased region" description="Polar residues" evidence="1">
    <location>
        <begin position="235"/>
        <end position="244"/>
    </location>
</feature>